<sequence>MFTMFTIRPVAAARVARQCSLMRRTLTRAPMSMMEYDGQRQVRRGGTLTAAQVHDFVPMGWPSGVHDFSSVRATCSSDAAVTTGSAGWPPGLFVFENFGAPTPETAKGVVNGARALIDAVNAAASGGGEGRVADIPQPLEGRISRAHNLQRERMFVPLKVTDPVNSSERRCEHFAEYGSAAHALSYFRGNENIPAVCEPILSALLKEEAVTSLGENLHWKLTLNDYKASTEDALAEAGGALFPWHTDLAANGEITAISTLLAPAIMEFAPHADAPGAPTRIVAKPGTLVLLSGDARWKWVHRAMPHPDAAGKARISLVLGCAASAF</sequence>
<dbReference type="AlphaFoldDB" id="A0A7S4A4K7"/>
<gene>
    <name evidence="1" type="ORF">PCAL00307_LOCUS18932</name>
    <name evidence="2" type="ORF">PECAL_1P32360</name>
</gene>
<reference evidence="2" key="2">
    <citation type="submission" date="2021-11" db="EMBL/GenBank/DDBJ databases">
        <authorList>
            <consortium name="Genoscope - CEA"/>
            <person name="William W."/>
        </authorList>
    </citation>
    <scope>NUCLEOTIDE SEQUENCE</scope>
</reference>
<name>A0A7S4A4K7_9STRA</name>
<dbReference type="Gene3D" id="2.60.120.590">
    <property type="entry name" value="Alpha-ketoglutarate-dependent dioxygenase AlkB-like"/>
    <property type="match status" value="1"/>
</dbReference>
<proteinExistence type="predicted"/>
<dbReference type="EMBL" id="CAKKNE010000001">
    <property type="protein sequence ID" value="CAH0366727.1"/>
    <property type="molecule type" value="Genomic_DNA"/>
</dbReference>
<accession>A0A7S4A4K7</accession>
<dbReference type="InterPro" id="IPR037151">
    <property type="entry name" value="AlkB-like_sf"/>
</dbReference>
<dbReference type="SUPFAM" id="SSF51197">
    <property type="entry name" value="Clavaminate synthase-like"/>
    <property type="match status" value="1"/>
</dbReference>
<evidence type="ECO:0008006" key="4">
    <source>
        <dbReference type="Google" id="ProtNLM"/>
    </source>
</evidence>
<reference evidence="1" key="1">
    <citation type="submission" date="2021-01" db="EMBL/GenBank/DDBJ databases">
        <authorList>
            <person name="Corre E."/>
            <person name="Pelletier E."/>
            <person name="Niang G."/>
            <person name="Scheremetjew M."/>
            <person name="Finn R."/>
            <person name="Kale V."/>
            <person name="Holt S."/>
            <person name="Cochrane G."/>
            <person name="Meng A."/>
            <person name="Brown T."/>
            <person name="Cohen L."/>
        </authorList>
    </citation>
    <scope>NUCLEOTIDE SEQUENCE</scope>
    <source>
        <strain evidence="1">CCMP1756</strain>
    </source>
</reference>
<dbReference type="EMBL" id="HBIW01021935">
    <property type="protein sequence ID" value="CAE0703485.1"/>
    <property type="molecule type" value="Transcribed_RNA"/>
</dbReference>
<dbReference type="Proteomes" id="UP000789595">
    <property type="component" value="Unassembled WGS sequence"/>
</dbReference>
<evidence type="ECO:0000313" key="3">
    <source>
        <dbReference type="Proteomes" id="UP000789595"/>
    </source>
</evidence>
<evidence type="ECO:0000313" key="1">
    <source>
        <dbReference type="EMBL" id="CAE0703485.1"/>
    </source>
</evidence>
<dbReference type="OrthoDB" id="412814at2759"/>
<protein>
    <recommendedName>
        <fullName evidence="4">Fe2OG dioxygenase domain-containing protein</fullName>
    </recommendedName>
</protein>
<evidence type="ECO:0000313" key="2">
    <source>
        <dbReference type="EMBL" id="CAH0366727.1"/>
    </source>
</evidence>
<keyword evidence="3" id="KW-1185">Reference proteome</keyword>
<organism evidence="1">
    <name type="scientific">Pelagomonas calceolata</name>
    <dbReference type="NCBI Taxonomy" id="35677"/>
    <lineage>
        <taxon>Eukaryota</taxon>
        <taxon>Sar</taxon>
        <taxon>Stramenopiles</taxon>
        <taxon>Ochrophyta</taxon>
        <taxon>Pelagophyceae</taxon>
        <taxon>Pelagomonadales</taxon>
        <taxon>Pelagomonadaceae</taxon>
        <taxon>Pelagomonas</taxon>
    </lineage>
</organism>